<gene>
    <name evidence="3" type="ORF">KQ486_06025</name>
</gene>
<keyword evidence="4" id="KW-1185">Reference proteome</keyword>
<dbReference type="InterPro" id="IPR000305">
    <property type="entry name" value="GIY-YIG_endonuc"/>
</dbReference>
<dbReference type="Pfam" id="PF01541">
    <property type="entry name" value="GIY-YIG"/>
    <property type="match status" value="1"/>
</dbReference>
<dbReference type="InterPro" id="IPR050190">
    <property type="entry name" value="UPF0213_domain"/>
</dbReference>
<organism evidence="3 4">
    <name type="scientific">Allobacillus halotolerans</name>
    <dbReference type="NCBI Taxonomy" id="570278"/>
    <lineage>
        <taxon>Bacteria</taxon>
        <taxon>Bacillati</taxon>
        <taxon>Bacillota</taxon>
        <taxon>Bacilli</taxon>
        <taxon>Bacillales</taxon>
        <taxon>Bacillaceae</taxon>
        <taxon>Allobacillus</taxon>
    </lineage>
</organism>
<name>A0ABS6GPI9_9BACI</name>
<accession>A0ABS6GPI9</accession>
<sequence length="92" mass="10558">MLRCRDGSLYTGYTVDLENRLKLHKAGKASKYTRSRGPVQLVYCEQLETKSEAMKKEAYVKKLRKDQKENLITSVANEFANVKETCPALKDE</sequence>
<reference evidence="3 4" key="1">
    <citation type="journal article" date="2011" name="Int. J. Syst. Evol. Microbiol.">
        <title>Allobacillus halotolerans gen. nov., sp. nov. isolated from shrimp paste.</title>
        <authorList>
            <person name="Sheu S.Y."/>
            <person name="Arun A.B."/>
            <person name="Jiang S.R."/>
            <person name="Young C.C."/>
            <person name="Chen W.M."/>
        </authorList>
    </citation>
    <scope>NUCLEOTIDE SEQUENCE [LARGE SCALE GENOMIC DNA]</scope>
    <source>
        <strain evidence="3 4">LMG 24826</strain>
    </source>
</reference>
<feature type="domain" description="GIY-YIG" evidence="2">
    <location>
        <begin position="1"/>
        <end position="71"/>
    </location>
</feature>
<proteinExistence type="inferred from homology"/>
<protein>
    <submittedName>
        <fullName evidence="3">GIY-YIG nuclease family protein</fullName>
    </submittedName>
</protein>
<evidence type="ECO:0000313" key="3">
    <source>
        <dbReference type="EMBL" id="MBU6080570.1"/>
    </source>
</evidence>
<dbReference type="PANTHER" id="PTHR34477">
    <property type="entry name" value="UPF0213 PROTEIN YHBQ"/>
    <property type="match status" value="1"/>
</dbReference>
<comment type="caution">
    <text evidence="3">The sequence shown here is derived from an EMBL/GenBank/DDBJ whole genome shotgun (WGS) entry which is preliminary data.</text>
</comment>
<dbReference type="EMBL" id="JAHLZF010000006">
    <property type="protein sequence ID" value="MBU6080570.1"/>
    <property type="molecule type" value="Genomic_DNA"/>
</dbReference>
<evidence type="ECO:0000259" key="2">
    <source>
        <dbReference type="PROSITE" id="PS50164"/>
    </source>
</evidence>
<dbReference type="PROSITE" id="PS50164">
    <property type="entry name" value="GIY_YIG"/>
    <property type="match status" value="1"/>
</dbReference>
<dbReference type="Proteomes" id="UP000812672">
    <property type="component" value="Unassembled WGS sequence"/>
</dbReference>
<evidence type="ECO:0000256" key="1">
    <source>
        <dbReference type="ARBA" id="ARBA00007435"/>
    </source>
</evidence>
<dbReference type="PANTHER" id="PTHR34477:SF1">
    <property type="entry name" value="UPF0213 PROTEIN YHBQ"/>
    <property type="match status" value="1"/>
</dbReference>
<comment type="similarity">
    <text evidence="1">Belongs to the UPF0213 family.</text>
</comment>
<evidence type="ECO:0000313" key="4">
    <source>
        <dbReference type="Proteomes" id="UP000812672"/>
    </source>
</evidence>
<dbReference type="CDD" id="cd10456">
    <property type="entry name" value="GIY-YIG_UPF0213"/>
    <property type="match status" value="1"/>
</dbReference>